<reference evidence="1 2" key="2">
    <citation type="submission" date="2020-03" db="EMBL/GenBank/DDBJ databases">
        <authorList>
            <person name="Ichikawa N."/>
            <person name="Kimura A."/>
            <person name="Kitahashi Y."/>
            <person name="Uohara A."/>
        </authorList>
    </citation>
    <scope>NUCLEOTIDE SEQUENCE [LARGE SCALE GENOMIC DNA]</scope>
    <source>
        <strain evidence="1 2">NBRC 108639</strain>
    </source>
</reference>
<dbReference type="RefSeq" id="WP_345515433.1">
    <property type="nucleotide sequence ID" value="NZ_BAABGO010000050.1"/>
</dbReference>
<comment type="caution">
    <text evidence="1">The sequence shown here is derived from an EMBL/GenBank/DDBJ whole genome shotgun (WGS) entry which is preliminary data.</text>
</comment>
<keyword evidence="2" id="KW-1185">Reference proteome</keyword>
<reference evidence="1 2" key="1">
    <citation type="submission" date="2020-03" db="EMBL/GenBank/DDBJ databases">
        <title>Whole genome shotgun sequence of Phytohabitans houttuyneae NBRC 108639.</title>
        <authorList>
            <person name="Komaki H."/>
            <person name="Tamura T."/>
        </authorList>
    </citation>
    <scope>NUCLEOTIDE SEQUENCE [LARGE SCALE GENOMIC DNA]</scope>
    <source>
        <strain evidence="1 2">NBRC 108639</strain>
    </source>
</reference>
<dbReference type="Proteomes" id="UP000482800">
    <property type="component" value="Unassembled WGS sequence"/>
</dbReference>
<evidence type="ECO:0000313" key="1">
    <source>
        <dbReference type="EMBL" id="GFJ76461.1"/>
    </source>
</evidence>
<protein>
    <submittedName>
        <fullName evidence="1">Uncharacterized protein</fullName>
    </submittedName>
</protein>
<organism evidence="1 2">
    <name type="scientific">Phytohabitans houttuyneae</name>
    <dbReference type="NCBI Taxonomy" id="1076126"/>
    <lineage>
        <taxon>Bacteria</taxon>
        <taxon>Bacillati</taxon>
        <taxon>Actinomycetota</taxon>
        <taxon>Actinomycetes</taxon>
        <taxon>Micromonosporales</taxon>
        <taxon>Micromonosporaceae</taxon>
    </lineage>
</organism>
<proteinExistence type="predicted"/>
<dbReference type="AlphaFoldDB" id="A0A6V8K272"/>
<sequence length="74" mass="7947">MSAGLDWKPARLLGVGDVIVGDGGTFRVVEWDLTMPCVRIAMTLVDLASGRQFEYTARWGDEYAVATPMVGVAG</sequence>
<name>A0A6V8K272_9ACTN</name>
<dbReference type="EMBL" id="BLPF01000001">
    <property type="protein sequence ID" value="GFJ76461.1"/>
    <property type="molecule type" value="Genomic_DNA"/>
</dbReference>
<accession>A0A6V8K272</accession>
<evidence type="ECO:0000313" key="2">
    <source>
        <dbReference type="Proteomes" id="UP000482800"/>
    </source>
</evidence>
<gene>
    <name evidence="1" type="ORF">Phou_006410</name>
</gene>